<feature type="domain" description="AB hydrolase-1" evidence="3">
    <location>
        <begin position="36"/>
        <end position="290"/>
    </location>
</feature>
<evidence type="ECO:0000313" key="4">
    <source>
        <dbReference type="EMBL" id="CCM06142.1"/>
    </source>
</evidence>
<dbReference type="EMBL" id="HE797226">
    <property type="protein sequence ID" value="CCM06142.1"/>
    <property type="molecule type" value="Genomic_DNA"/>
</dbReference>
<gene>
    <name evidence="4" type="ORF">FIBRA_08392</name>
</gene>
<organism evidence="4 5">
    <name type="scientific">Fibroporia radiculosa</name>
    <dbReference type="NCBI Taxonomy" id="599839"/>
    <lineage>
        <taxon>Eukaryota</taxon>
        <taxon>Fungi</taxon>
        <taxon>Dikarya</taxon>
        <taxon>Basidiomycota</taxon>
        <taxon>Agaricomycotina</taxon>
        <taxon>Agaricomycetes</taxon>
        <taxon>Polyporales</taxon>
        <taxon>Fibroporiaceae</taxon>
        <taxon>Fibroporia</taxon>
    </lineage>
</organism>
<dbReference type="InterPro" id="IPR005945">
    <property type="entry name" value="Pro_imino_pep"/>
</dbReference>
<dbReference type="InterPro" id="IPR002410">
    <property type="entry name" value="Peptidase_S33"/>
</dbReference>
<dbReference type="OrthoDB" id="190201at2759"/>
<comment type="similarity">
    <text evidence="1">Belongs to the peptidase S33 family.</text>
</comment>
<dbReference type="NCBIfam" id="TIGR01250">
    <property type="entry name" value="pro_imino_pep_2"/>
    <property type="match status" value="1"/>
</dbReference>
<evidence type="ECO:0000313" key="5">
    <source>
        <dbReference type="Proteomes" id="UP000006352"/>
    </source>
</evidence>
<dbReference type="PANTHER" id="PTHR43798">
    <property type="entry name" value="MONOACYLGLYCEROL LIPASE"/>
    <property type="match status" value="1"/>
</dbReference>
<dbReference type="Proteomes" id="UP000006352">
    <property type="component" value="Unassembled WGS sequence"/>
</dbReference>
<accession>J4I2N4</accession>
<keyword evidence="5" id="KW-1185">Reference proteome</keyword>
<name>J4I2N4_9APHY</name>
<evidence type="ECO:0000259" key="3">
    <source>
        <dbReference type="Pfam" id="PF00561"/>
    </source>
</evidence>
<dbReference type="GeneID" id="24101053"/>
<dbReference type="GO" id="GO:0006508">
    <property type="term" value="P:proteolysis"/>
    <property type="evidence" value="ECO:0007669"/>
    <property type="project" value="InterPro"/>
</dbReference>
<dbReference type="InParanoid" id="J4I2N4"/>
<sequence length="306" mass="34569">MENMKENAGLIPFHYKGETYHTWYKIVGDLHSGATPLVTLHGGPGVSHHYMLPHTDLVALHKIPVIFYDQIGIGASTHLRNKPAEFWTPELWMDELENLLAYLGIQDAFDIVGNSWGGMLGGQFAGVRRPPGLKHLVVANAGASMELWQIGTKQLLERLEPEEVRETIKKHEREGTAGSEEWRKAMEVYNRKHICKVVPWPEELLMSFASGDEDPTVYATTIGPSEFNIVGTFKHWSIVDVVGNITVPTLLINARDDSAQDIGLIPFFEKVARVKWIQFAHSSHTPLFEERERYMEILGNFLTKTV</sequence>
<keyword evidence="2" id="KW-0378">Hydrolase</keyword>
<dbReference type="PRINTS" id="PR00793">
    <property type="entry name" value="PROAMNOPTASE"/>
</dbReference>
<dbReference type="InterPro" id="IPR029058">
    <property type="entry name" value="AB_hydrolase_fold"/>
</dbReference>
<dbReference type="InterPro" id="IPR000073">
    <property type="entry name" value="AB_hydrolase_1"/>
</dbReference>
<dbReference type="Gene3D" id="3.40.50.1820">
    <property type="entry name" value="alpha/beta hydrolase"/>
    <property type="match status" value="1"/>
</dbReference>
<proteinExistence type="inferred from homology"/>
<protein>
    <recommendedName>
        <fullName evidence="3">AB hydrolase-1 domain-containing protein</fullName>
    </recommendedName>
</protein>
<dbReference type="SUPFAM" id="SSF53474">
    <property type="entry name" value="alpha/beta-Hydrolases"/>
    <property type="match status" value="1"/>
</dbReference>
<dbReference type="Pfam" id="PF00561">
    <property type="entry name" value="Abhydrolase_1"/>
    <property type="match status" value="1"/>
</dbReference>
<reference evidence="4 5" key="1">
    <citation type="journal article" date="2012" name="Appl. Environ. Microbiol.">
        <title>Short-read sequencing for genomic analysis of the brown rot fungus Fibroporia radiculosa.</title>
        <authorList>
            <person name="Tang J.D."/>
            <person name="Perkins A.D."/>
            <person name="Sonstegard T.S."/>
            <person name="Schroeder S.G."/>
            <person name="Burgess S.C."/>
            <person name="Diehl S.V."/>
        </authorList>
    </citation>
    <scope>NUCLEOTIDE SEQUENCE [LARGE SCALE GENOMIC DNA]</scope>
    <source>
        <strain evidence="4 5">TFFH 294</strain>
    </source>
</reference>
<dbReference type="GO" id="GO:0008233">
    <property type="term" value="F:peptidase activity"/>
    <property type="evidence" value="ECO:0007669"/>
    <property type="project" value="InterPro"/>
</dbReference>
<dbReference type="AlphaFoldDB" id="J4I2N4"/>
<dbReference type="HOGENOM" id="CLU_020336_15_1_1"/>
<dbReference type="PANTHER" id="PTHR43798:SF31">
    <property type="entry name" value="AB HYDROLASE SUPERFAMILY PROTEIN YCLE"/>
    <property type="match status" value="1"/>
</dbReference>
<dbReference type="RefSeq" id="XP_012185425.1">
    <property type="nucleotide sequence ID" value="XM_012330035.1"/>
</dbReference>
<dbReference type="GO" id="GO:0016020">
    <property type="term" value="C:membrane"/>
    <property type="evidence" value="ECO:0007669"/>
    <property type="project" value="TreeGrafter"/>
</dbReference>
<dbReference type="PIRSF" id="PIRSF005539">
    <property type="entry name" value="Pept_S33_TRI_F1"/>
    <property type="match status" value="1"/>
</dbReference>
<dbReference type="InterPro" id="IPR050266">
    <property type="entry name" value="AB_hydrolase_sf"/>
</dbReference>
<evidence type="ECO:0000256" key="2">
    <source>
        <dbReference type="ARBA" id="ARBA00022801"/>
    </source>
</evidence>
<evidence type="ECO:0000256" key="1">
    <source>
        <dbReference type="ARBA" id="ARBA00010088"/>
    </source>
</evidence>